<evidence type="ECO:0000256" key="2">
    <source>
        <dbReference type="SAM" id="MobiDB-lite"/>
    </source>
</evidence>
<evidence type="ECO:0000313" key="4">
    <source>
        <dbReference type="Proteomes" id="UP000058305"/>
    </source>
</evidence>
<proteinExistence type="inferred from homology"/>
<dbReference type="Proteomes" id="UP000058305">
    <property type="component" value="Chromosome"/>
</dbReference>
<dbReference type="AlphaFoldDB" id="A0A0Y0NZR2"/>
<evidence type="ECO:0000313" key="3">
    <source>
        <dbReference type="EMBL" id="AMB60389.1"/>
    </source>
</evidence>
<evidence type="ECO:0008006" key="5">
    <source>
        <dbReference type="Google" id="ProtNLM"/>
    </source>
</evidence>
<comment type="similarity">
    <text evidence="1">Belongs to the asp23 family.</text>
</comment>
<reference evidence="3 4" key="1">
    <citation type="journal article" date="2016" name="J. Biotechnol.">
        <title>First complete genome sequence of a species in the genus Microterricola, an extremophilic cold active enzyme producing bacterial strain ERGS5:02 isolated from Sikkim Himalaya.</title>
        <authorList>
            <person name="Himanshu"/>
            <person name="Swarnkar M.K."/>
            <person name="Singh D."/>
            <person name="Kumar R."/>
        </authorList>
    </citation>
    <scope>NUCLEOTIDE SEQUENCE [LARGE SCALE GENOMIC DNA]</scope>
    <source>
        <strain evidence="3 4">ERGS5:02</strain>
    </source>
</reference>
<organism evidence="3 4">
    <name type="scientific">Microterricola viridarii</name>
    <dbReference type="NCBI Taxonomy" id="412690"/>
    <lineage>
        <taxon>Bacteria</taxon>
        <taxon>Bacillati</taxon>
        <taxon>Actinomycetota</taxon>
        <taxon>Actinomycetes</taxon>
        <taxon>Micrococcales</taxon>
        <taxon>Microbacteriaceae</taxon>
        <taxon>Microterricola</taxon>
    </lineage>
</organism>
<reference evidence="4" key="2">
    <citation type="submission" date="2016-01" db="EMBL/GenBank/DDBJ databases">
        <title>First complete genome sequence of a species in the genus Microterricola, an extremophilic cold active enzyme producing strain ERGS5:02 isolated from Sikkim Himalaya.</title>
        <authorList>
            <person name="Kumar R."/>
            <person name="Singh D."/>
            <person name="Swarnkar M.K."/>
        </authorList>
    </citation>
    <scope>NUCLEOTIDE SEQUENCE [LARGE SCALE GENOMIC DNA]</scope>
    <source>
        <strain evidence="4">ERGS5:02</strain>
    </source>
</reference>
<evidence type="ECO:0000256" key="1">
    <source>
        <dbReference type="ARBA" id="ARBA00005721"/>
    </source>
</evidence>
<dbReference type="InterPro" id="IPR005531">
    <property type="entry name" value="Asp23"/>
</dbReference>
<dbReference type="EMBL" id="CP014145">
    <property type="protein sequence ID" value="AMB60389.1"/>
    <property type="molecule type" value="Genomic_DNA"/>
</dbReference>
<accession>A0A0Y0NZR2</accession>
<keyword evidence="4" id="KW-1185">Reference proteome</keyword>
<name>A0A0Y0NZR2_9MICO</name>
<dbReference type="KEGG" id="mvd:AWU67_06740"/>
<protein>
    <recommendedName>
        <fullName evidence="5">Asp23/Gls24 family envelope stress response protein</fullName>
    </recommendedName>
</protein>
<feature type="region of interest" description="Disordered" evidence="2">
    <location>
        <begin position="1"/>
        <end position="28"/>
    </location>
</feature>
<sequence length="216" mass="23040">MTPRVPDSSSATIPAHANSLVPPGSDLDGHTIDELSDYLDSGRQPRVAAIENSPDCQLALAGLARLHRLTLEQVEADVEREPAPTDSWVQSIMNRIALEANAGRDIPISYSDPQAVLSLSEGAVRGIIRGAGDHVQGVIVGRCRLDGDVTLLGEPITIRVEMSVAWGENIPAAASQLRQTIADELHKHTEITIQAIDITVNDVRVAPRAAVSTIEA</sequence>
<gene>
    <name evidence="3" type="ORF">AWU67_06740</name>
</gene>
<dbReference type="OrthoDB" id="4953969at2"/>
<dbReference type="Pfam" id="PF03780">
    <property type="entry name" value="Asp23"/>
    <property type="match status" value="1"/>
</dbReference>